<evidence type="ECO:0000256" key="5">
    <source>
        <dbReference type="HAMAP-Rule" id="MF_02224"/>
    </source>
</evidence>
<evidence type="ECO:0000313" key="6">
    <source>
        <dbReference type="EMBL" id="HIH09622.1"/>
    </source>
</evidence>
<dbReference type="GO" id="GO:0005524">
    <property type="term" value="F:ATP binding"/>
    <property type="evidence" value="ECO:0007669"/>
    <property type="project" value="UniProtKB-KW"/>
</dbReference>
<comment type="similarity">
    <text evidence="5">Belongs to the archaeal phosphopantothenate synthetase family.</text>
</comment>
<dbReference type="AlphaFoldDB" id="A0A7J4IVX1"/>
<dbReference type="Pfam" id="PF02006">
    <property type="entry name" value="PPS_PS"/>
    <property type="match status" value="1"/>
</dbReference>
<reference evidence="7" key="1">
    <citation type="journal article" date="2020" name="bioRxiv">
        <title>A rank-normalized archaeal taxonomy based on genome phylogeny resolves widespread incomplete and uneven classifications.</title>
        <authorList>
            <person name="Rinke C."/>
            <person name="Chuvochina M."/>
            <person name="Mussig A.J."/>
            <person name="Chaumeil P.-A."/>
            <person name="Waite D.W."/>
            <person name="Whitman W.B."/>
            <person name="Parks D.H."/>
            <person name="Hugenholtz P."/>
        </authorList>
    </citation>
    <scope>NUCLEOTIDE SEQUENCE [LARGE SCALE GENOMIC DNA]</scope>
</reference>
<dbReference type="InterPro" id="IPR038138">
    <property type="entry name" value="PPS/PS_sf"/>
</dbReference>
<keyword evidence="1 5" id="KW-0436">Ligase</keyword>
<keyword evidence="4 5" id="KW-0173">Coenzyme A biosynthesis</keyword>
<sequence>MTIPADHPRKRSLEERHKMEQAFLKGIVAATGMIAHGRGEALDYFLGEKTSAQAKVQIEAAAAKLILAKWPVISVNGNATALCAREITELAKAADAKIEVNLFYRTPQRISLIEKEFAKLGAKILGTNPAKKIPGLNSKRGLADKNGIWKADVVLVMLEDGDRTGALRKAGKFVIAIDLNPISRTAKKANITIVDNITRCIPLLAEKVNGLKGKKIAQLQKILSEYNNKKMLRKSEMRIRKGVRERGA</sequence>
<evidence type="ECO:0000313" key="7">
    <source>
        <dbReference type="Proteomes" id="UP000565078"/>
    </source>
</evidence>
<keyword evidence="2 5" id="KW-0547">Nucleotide-binding</keyword>
<comment type="pathway">
    <text evidence="5">Cofactor biosynthesis; coenzyme A biosynthesis.</text>
</comment>
<feature type="binding site" evidence="5">
    <location>
        <position position="38"/>
    </location>
    <ligand>
        <name>ATP</name>
        <dbReference type="ChEBI" id="CHEBI:30616"/>
    </ligand>
</feature>
<dbReference type="EC" id="6.3.2.36" evidence="5"/>
<dbReference type="GO" id="GO:0015937">
    <property type="term" value="P:coenzyme A biosynthetic process"/>
    <property type="evidence" value="ECO:0007669"/>
    <property type="project" value="UniProtKB-UniRule"/>
</dbReference>
<dbReference type="PANTHER" id="PTHR40695:SF1">
    <property type="entry name" value="4-PHOSPHOPANTOATE--BETA-ALANINE LIGASE"/>
    <property type="match status" value="1"/>
</dbReference>
<dbReference type="UniPathway" id="UPA00241"/>
<dbReference type="InterPro" id="IPR002855">
    <property type="entry name" value="PPS/PS"/>
</dbReference>
<dbReference type="Proteomes" id="UP000565078">
    <property type="component" value="Unassembled WGS sequence"/>
</dbReference>
<accession>A0A7J4IVX1</accession>
<feature type="binding site" evidence="5">
    <location>
        <begin position="196"/>
        <end position="197"/>
    </location>
    <ligand>
        <name>ATP</name>
        <dbReference type="ChEBI" id="CHEBI:30616"/>
    </ligand>
</feature>
<feature type="binding site" evidence="5">
    <location>
        <begin position="178"/>
        <end position="180"/>
    </location>
    <ligand>
        <name>ATP</name>
        <dbReference type="ChEBI" id="CHEBI:30616"/>
    </ligand>
</feature>
<proteinExistence type="inferred from homology"/>
<dbReference type="PIRSF" id="PIRSF004853">
    <property type="entry name" value="UCP004853"/>
    <property type="match status" value="1"/>
</dbReference>
<dbReference type="Gene3D" id="3.40.50.12640">
    <property type="entry name" value="Phosphopantoate/pantothenate synthetase"/>
    <property type="match status" value="1"/>
</dbReference>
<evidence type="ECO:0000256" key="1">
    <source>
        <dbReference type="ARBA" id="ARBA00022598"/>
    </source>
</evidence>
<feature type="binding site" evidence="5">
    <location>
        <begin position="184"/>
        <end position="185"/>
    </location>
    <ligand>
        <name>ATP</name>
        <dbReference type="ChEBI" id="CHEBI:30616"/>
    </ligand>
</feature>
<comment type="catalytic activity">
    <reaction evidence="5">
        <text>(R)-4-phosphopantoate + beta-alanine + ATP = (R)-4'-phosphopantothenate + AMP + diphosphate + H(+)</text>
        <dbReference type="Rhea" id="RHEA:27930"/>
        <dbReference type="ChEBI" id="CHEBI:10986"/>
        <dbReference type="ChEBI" id="CHEBI:15378"/>
        <dbReference type="ChEBI" id="CHEBI:30616"/>
        <dbReference type="ChEBI" id="CHEBI:33019"/>
        <dbReference type="ChEBI" id="CHEBI:57966"/>
        <dbReference type="ChEBI" id="CHEBI:61294"/>
        <dbReference type="ChEBI" id="CHEBI:456215"/>
        <dbReference type="EC" id="6.3.2.36"/>
    </reaction>
</comment>
<feature type="binding site" evidence="5">
    <location>
        <position position="16"/>
    </location>
    <ligand>
        <name>ATP</name>
        <dbReference type="ChEBI" id="CHEBI:30616"/>
    </ligand>
</feature>
<comment type="function">
    <text evidence="5">Catalyzes the condensation of (R)-4-phosphopantoate and beta-alanine to 4'-phosphopantothenate in the CoA biosynthesis pathway.</text>
</comment>
<evidence type="ECO:0000256" key="3">
    <source>
        <dbReference type="ARBA" id="ARBA00022840"/>
    </source>
</evidence>
<protein>
    <recommendedName>
        <fullName evidence="5">4-phosphopantoate--beta-alanine ligase</fullName>
        <ecNumber evidence="5">6.3.2.36</ecNumber>
    </recommendedName>
    <alternativeName>
        <fullName evidence="5">Phosphopantothenate synthetase</fullName>
        <shortName evidence="5">PPS</shortName>
    </alternativeName>
</protein>
<dbReference type="NCBIfam" id="NF010324">
    <property type="entry name" value="PRK13761.1"/>
    <property type="match status" value="1"/>
</dbReference>
<dbReference type="HAMAP" id="MF_02224">
    <property type="entry name" value="PPS"/>
    <property type="match status" value="1"/>
</dbReference>
<dbReference type="EMBL" id="DUGC01000051">
    <property type="protein sequence ID" value="HIH09622.1"/>
    <property type="molecule type" value="Genomic_DNA"/>
</dbReference>
<name>A0A7J4IVX1_9ARCH</name>
<dbReference type="PANTHER" id="PTHR40695">
    <property type="entry name" value="4-PHOSPHOPANTOATE--BETA-ALANINE LIGASE"/>
    <property type="match status" value="1"/>
</dbReference>
<gene>
    <name evidence="6" type="ORF">HA254_03030</name>
</gene>
<keyword evidence="3 5" id="KW-0067">ATP-binding</keyword>
<dbReference type="GO" id="GO:0016881">
    <property type="term" value="F:acid-amino acid ligase activity"/>
    <property type="evidence" value="ECO:0007669"/>
    <property type="project" value="UniProtKB-UniRule"/>
</dbReference>
<evidence type="ECO:0000256" key="4">
    <source>
        <dbReference type="ARBA" id="ARBA00022993"/>
    </source>
</evidence>
<evidence type="ECO:0000256" key="2">
    <source>
        <dbReference type="ARBA" id="ARBA00022741"/>
    </source>
</evidence>
<comment type="subunit">
    <text evidence="5">Homodimer.</text>
</comment>
<comment type="caution">
    <text evidence="6">The sequence shown here is derived from an EMBL/GenBank/DDBJ whole genome shotgun (WGS) entry which is preliminary data.</text>
</comment>
<organism evidence="6 7">
    <name type="scientific">Candidatus Iainarchaeum sp</name>
    <dbReference type="NCBI Taxonomy" id="3101447"/>
    <lineage>
        <taxon>Archaea</taxon>
        <taxon>Candidatus Iainarchaeota</taxon>
        <taxon>Candidatus Iainarchaeia</taxon>
        <taxon>Candidatus Iainarchaeales</taxon>
        <taxon>Candidatus Iainarchaeaceae</taxon>
        <taxon>Candidatus Iainarchaeum</taxon>
    </lineage>
</organism>